<feature type="transmembrane region" description="Helical" evidence="1">
    <location>
        <begin position="12"/>
        <end position="32"/>
    </location>
</feature>
<dbReference type="InterPro" id="IPR021443">
    <property type="entry name" value="DUF3093"/>
</dbReference>
<sequence>MTLYRERLWPSVGLLVALLLVVPACILVFQPINPTVGVIVAIALYLGSALLLIVTSPVIEVTRESLKAGRASLPIGMVGDATAYEGEDATKQRGPVLDTRAWLVIRGWIPPVVRIEVADSADPTPYWLVSSRRPDALVQAVAQARSGA</sequence>
<dbReference type="RefSeq" id="WP_141880123.1">
    <property type="nucleotide sequence ID" value="NZ_VFOM01000001.1"/>
</dbReference>
<keyword evidence="3" id="KW-1185">Reference proteome</keyword>
<organism evidence="2 3">
    <name type="scientific">Homoserinimonas aerilata</name>
    <dbReference type="NCBI Taxonomy" id="1162970"/>
    <lineage>
        <taxon>Bacteria</taxon>
        <taxon>Bacillati</taxon>
        <taxon>Actinomycetota</taxon>
        <taxon>Actinomycetes</taxon>
        <taxon>Micrococcales</taxon>
        <taxon>Microbacteriaceae</taxon>
        <taxon>Homoserinimonas</taxon>
    </lineage>
</organism>
<dbReference type="Pfam" id="PF11292">
    <property type="entry name" value="DUF3093"/>
    <property type="match status" value="1"/>
</dbReference>
<comment type="caution">
    <text evidence="2">The sequence shown here is derived from an EMBL/GenBank/DDBJ whole genome shotgun (WGS) entry which is preliminary data.</text>
</comment>
<keyword evidence="1" id="KW-0472">Membrane</keyword>
<name>A0A542YIX4_9MICO</name>
<evidence type="ECO:0000313" key="3">
    <source>
        <dbReference type="Proteomes" id="UP000317998"/>
    </source>
</evidence>
<evidence type="ECO:0000256" key="1">
    <source>
        <dbReference type="SAM" id="Phobius"/>
    </source>
</evidence>
<dbReference type="OrthoDB" id="3217020at2"/>
<feature type="transmembrane region" description="Helical" evidence="1">
    <location>
        <begin position="38"/>
        <end position="59"/>
    </location>
</feature>
<reference evidence="2 3" key="1">
    <citation type="submission" date="2019-06" db="EMBL/GenBank/DDBJ databases">
        <title>Sequencing the genomes of 1000 actinobacteria strains.</title>
        <authorList>
            <person name="Klenk H.-P."/>
        </authorList>
    </citation>
    <scope>NUCLEOTIDE SEQUENCE [LARGE SCALE GENOMIC DNA]</scope>
    <source>
        <strain evidence="2 3">DSM 26477</strain>
    </source>
</reference>
<accession>A0A542YIX4</accession>
<gene>
    <name evidence="2" type="ORF">FB562_0999</name>
</gene>
<proteinExistence type="predicted"/>
<evidence type="ECO:0000313" key="2">
    <source>
        <dbReference type="EMBL" id="TQL47924.1"/>
    </source>
</evidence>
<keyword evidence="1" id="KW-0812">Transmembrane</keyword>
<keyword evidence="1" id="KW-1133">Transmembrane helix</keyword>
<dbReference type="AlphaFoldDB" id="A0A542YIX4"/>
<dbReference type="Proteomes" id="UP000317998">
    <property type="component" value="Unassembled WGS sequence"/>
</dbReference>
<dbReference type="EMBL" id="VFOM01000001">
    <property type="protein sequence ID" value="TQL47924.1"/>
    <property type="molecule type" value="Genomic_DNA"/>
</dbReference>
<protein>
    <submittedName>
        <fullName evidence="2">DUF3093 family protein</fullName>
    </submittedName>
</protein>